<evidence type="ECO:0000313" key="1">
    <source>
        <dbReference type="EMBL" id="AAM31461.1"/>
    </source>
</evidence>
<dbReference type="AlphaFoldDB" id="Q8PW36"/>
<sequence>MFCNKYNSIYNNFKMFYAIYKSIYDKFNMRCNEYNTFYKKYKMLKWNKLLECGIINRWNIQNSLAKSFKYRSLPLI</sequence>
<dbReference type="KEGG" id="mma:MM_1765"/>
<accession>Q8PW36</accession>
<name>Q8PW36_METMA</name>
<dbReference type="Proteomes" id="UP000000595">
    <property type="component" value="Chromosome"/>
</dbReference>
<proteinExistence type="predicted"/>
<organism evidence="1 2">
    <name type="scientific">Methanosarcina mazei (strain ATCC BAA-159 / DSM 3647 / Goe1 / Go1 / JCM 11833 / OCM 88)</name>
    <name type="common">Methanosarcina frisia</name>
    <dbReference type="NCBI Taxonomy" id="192952"/>
    <lineage>
        <taxon>Archaea</taxon>
        <taxon>Methanobacteriati</taxon>
        <taxon>Methanobacteriota</taxon>
        <taxon>Stenosarchaea group</taxon>
        <taxon>Methanomicrobia</taxon>
        <taxon>Methanosarcinales</taxon>
        <taxon>Methanosarcinaceae</taxon>
        <taxon>Methanosarcina</taxon>
    </lineage>
</organism>
<dbReference type="HOGENOM" id="CLU_2645942_0_0_2"/>
<protein>
    <submittedName>
        <fullName evidence="1">Uncharacterized protein</fullName>
    </submittedName>
</protein>
<dbReference type="EMBL" id="AE008384">
    <property type="protein sequence ID" value="AAM31461.1"/>
    <property type="molecule type" value="Genomic_DNA"/>
</dbReference>
<reference evidence="1 2" key="1">
    <citation type="journal article" date="2002" name="J. Mol. Microbiol. Biotechnol.">
        <title>The genome of Methanosarcina mazei: evidence for lateral gene transfer between Bacteria and Archaea.</title>
        <authorList>
            <person name="Deppenmeier U."/>
            <person name="Johann A."/>
            <person name="Hartsch T."/>
            <person name="Merkl R."/>
            <person name="Schmitz R.A."/>
            <person name="Martinez-Arias R."/>
            <person name="Henne A."/>
            <person name="Wiezer A."/>
            <person name="Baumer S."/>
            <person name="Jacobi C."/>
            <person name="Bruggemann H."/>
            <person name="Lienard T."/>
            <person name="Christmann A."/>
            <person name="Bomeke M."/>
            <person name="Steckel S."/>
            <person name="Bhattacharyya A."/>
            <person name="Lykidis A."/>
            <person name="Overbeek R."/>
            <person name="Klenk H.P."/>
            <person name="Gunsalus R.P."/>
            <person name="Fritz H.J."/>
            <person name="Gottschalk G."/>
        </authorList>
    </citation>
    <scope>NUCLEOTIDE SEQUENCE [LARGE SCALE GENOMIC DNA]</scope>
    <source>
        <strain evidence="2">ATCC BAA-159 / DSM 3647 / Goe1 / Go1 / JCM 11833 / OCM 88</strain>
    </source>
</reference>
<evidence type="ECO:0000313" key="2">
    <source>
        <dbReference type="Proteomes" id="UP000000595"/>
    </source>
</evidence>
<gene>
    <name evidence="1" type="ordered locus">MM_1765</name>
</gene>